<dbReference type="Proteomes" id="UP000076798">
    <property type="component" value="Unassembled WGS sequence"/>
</dbReference>
<dbReference type="EMBL" id="KV428621">
    <property type="protein sequence ID" value="KZT31369.1"/>
    <property type="molecule type" value="Genomic_DNA"/>
</dbReference>
<evidence type="ECO:0000256" key="1">
    <source>
        <dbReference type="SAM" id="MobiDB-lite"/>
    </source>
</evidence>
<evidence type="ECO:0000313" key="2">
    <source>
        <dbReference type="EMBL" id="KZT31369.1"/>
    </source>
</evidence>
<feature type="compositionally biased region" description="Basic residues" evidence="1">
    <location>
        <begin position="398"/>
        <end position="411"/>
    </location>
</feature>
<organism evidence="2 3">
    <name type="scientific">Sistotremastrum suecicum HHB10207 ss-3</name>
    <dbReference type="NCBI Taxonomy" id="1314776"/>
    <lineage>
        <taxon>Eukaryota</taxon>
        <taxon>Fungi</taxon>
        <taxon>Dikarya</taxon>
        <taxon>Basidiomycota</taxon>
        <taxon>Agaricomycotina</taxon>
        <taxon>Agaricomycetes</taxon>
        <taxon>Sistotremastrales</taxon>
        <taxon>Sistotremastraceae</taxon>
        <taxon>Sistotremastrum</taxon>
    </lineage>
</organism>
<dbReference type="Gene3D" id="3.30.420.10">
    <property type="entry name" value="Ribonuclease H-like superfamily/Ribonuclease H"/>
    <property type="match status" value="1"/>
</dbReference>
<sequence>MSRPIPLAPSLASTSARALSQPLTTFLSMLTTTETEIKSTVPITISRFLRLKMMSVTATMRSQVATMMRDDGRAMEVVGDDGEYSRPESLPADVDELDDWDTHLNALSLAYNTTPHTATKFPPSFLLNGFTPRTVSTLLGIPTKDGSPIFKFEDGLATTLEYQAELIRRHILDGLNASLYPDRHTLRDIPNTALERVQLASPPLFTSAMTRILHQPYPKTLLIHFFTSAQNDITATLKWLEELKYRCTFSHLNQEWKWNGISDLHSAGYVYSMEKAHEFIQDITSQNTVLTHVAQAQHWPNLAAHANKVLNKLKARMAEWDEEHGTVIDVDGDSGNPRSYNFTSLLSIGVSNNPSPRVHPHPSTSVAAAATTANTSNTPIPSTSTPIPTSADTMNTPSRRRRNRHRHRNTARRSQPFRPGTHHNPHPNTNEEPSITINGRTPFQPCN</sequence>
<evidence type="ECO:0000313" key="3">
    <source>
        <dbReference type="Proteomes" id="UP000076798"/>
    </source>
</evidence>
<dbReference type="GO" id="GO:0003676">
    <property type="term" value="F:nucleic acid binding"/>
    <property type="evidence" value="ECO:0007669"/>
    <property type="project" value="InterPro"/>
</dbReference>
<feature type="compositionally biased region" description="Low complexity" evidence="1">
    <location>
        <begin position="361"/>
        <end position="391"/>
    </location>
</feature>
<dbReference type="InterPro" id="IPR036397">
    <property type="entry name" value="RNaseH_sf"/>
</dbReference>
<feature type="compositionally biased region" description="Polar residues" evidence="1">
    <location>
        <begin position="426"/>
        <end position="447"/>
    </location>
</feature>
<feature type="region of interest" description="Disordered" evidence="1">
    <location>
        <begin position="353"/>
        <end position="447"/>
    </location>
</feature>
<proteinExistence type="predicted"/>
<name>A0A165WNN0_9AGAM</name>
<reference evidence="2 3" key="1">
    <citation type="journal article" date="2016" name="Mol. Biol. Evol.">
        <title>Comparative Genomics of Early-Diverging Mushroom-Forming Fungi Provides Insights into the Origins of Lignocellulose Decay Capabilities.</title>
        <authorList>
            <person name="Nagy L.G."/>
            <person name="Riley R."/>
            <person name="Tritt A."/>
            <person name="Adam C."/>
            <person name="Daum C."/>
            <person name="Floudas D."/>
            <person name="Sun H."/>
            <person name="Yadav J.S."/>
            <person name="Pangilinan J."/>
            <person name="Larsson K.H."/>
            <person name="Matsuura K."/>
            <person name="Barry K."/>
            <person name="Labutti K."/>
            <person name="Kuo R."/>
            <person name="Ohm R.A."/>
            <person name="Bhattacharya S.S."/>
            <person name="Shirouzu T."/>
            <person name="Yoshinaga Y."/>
            <person name="Martin F.M."/>
            <person name="Grigoriev I.V."/>
            <person name="Hibbett D.S."/>
        </authorList>
    </citation>
    <scope>NUCLEOTIDE SEQUENCE [LARGE SCALE GENOMIC DNA]</scope>
    <source>
        <strain evidence="2 3">HHB10207 ss-3</strain>
    </source>
</reference>
<gene>
    <name evidence="2" type="ORF">SISSUDRAFT_1067816</name>
</gene>
<protein>
    <submittedName>
        <fullName evidence="2">Uncharacterized protein</fullName>
    </submittedName>
</protein>
<keyword evidence="3" id="KW-1185">Reference proteome</keyword>
<dbReference type="AlphaFoldDB" id="A0A165WNN0"/>
<accession>A0A165WNN0</accession>